<dbReference type="SFLD" id="SFLDG01065">
    <property type="entry name" value="anaerobic_coproporphyrinogen-I"/>
    <property type="match status" value="1"/>
</dbReference>
<dbReference type="InterPro" id="IPR013785">
    <property type="entry name" value="Aldolase_TIM"/>
</dbReference>
<accession>A0ABV8ER89</accession>
<dbReference type="InterPro" id="IPR007197">
    <property type="entry name" value="rSAM"/>
</dbReference>
<evidence type="ECO:0000256" key="5">
    <source>
        <dbReference type="ARBA" id="ARBA00022691"/>
    </source>
</evidence>
<dbReference type="SFLD" id="SFLDF00288">
    <property type="entry name" value="HemN-like__clustered_with_nucl"/>
    <property type="match status" value="1"/>
</dbReference>
<dbReference type="Proteomes" id="UP001595766">
    <property type="component" value="Unassembled WGS sequence"/>
</dbReference>
<dbReference type="PANTHER" id="PTHR13932">
    <property type="entry name" value="COPROPORPHYRINIGEN III OXIDASE"/>
    <property type="match status" value="1"/>
</dbReference>
<evidence type="ECO:0000256" key="3">
    <source>
        <dbReference type="ARBA" id="ARBA00017228"/>
    </source>
</evidence>
<keyword evidence="4 10" id="KW-0349">Heme</keyword>
<dbReference type="InterPro" id="IPR004559">
    <property type="entry name" value="HemW-like"/>
</dbReference>
<evidence type="ECO:0000256" key="7">
    <source>
        <dbReference type="ARBA" id="ARBA00023004"/>
    </source>
</evidence>
<dbReference type="EMBL" id="JBHSAV010000093">
    <property type="protein sequence ID" value="MFC3978236.1"/>
    <property type="molecule type" value="Genomic_DNA"/>
</dbReference>
<protein>
    <recommendedName>
        <fullName evidence="3 10">Heme chaperone HemW</fullName>
    </recommendedName>
</protein>
<evidence type="ECO:0000256" key="2">
    <source>
        <dbReference type="ARBA" id="ARBA00006100"/>
    </source>
</evidence>
<dbReference type="Gene3D" id="3.20.20.70">
    <property type="entry name" value="Aldolase class I"/>
    <property type="match status" value="1"/>
</dbReference>
<evidence type="ECO:0000256" key="9">
    <source>
        <dbReference type="ARBA" id="ARBA00023186"/>
    </source>
</evidence>
<dbReference type="SFLD" id="SFLDS00029">
    <property type="entry name" value="Radical_SAM"/>
    <property type="match status" value="1"/>
</dbReference>
<gene>
    <name evidence="12" type="primary">hemW</name>
    <name evidence="12" type="ORF">ACFOUP_17765</name>
</gene>
<evidence type="ECO:0000256" key="8">
    <source>
        <dbReference type="ARBA" id="ARBA00023014"/>
    </source>
</evidence>
<evidence type="ECO:0000259" key="11">
    <source>
        <dbReference type="PROSITE" id="PS51918"/>
    </source>
</evidence>
<comment type="subcellular location">
    <subcellularLocation>
        <location evidence="10">Cytoplasm</location>
    </subcellularLocation>
</comment>
<dbReference type="InterPro" id="IPR034505">
    <property type="entry name" value="Coproporphyrinogen-III_oxidase"/>
</dbReference>
<evidence type="ECO:0000256" key="10">
    <source>
        <dbReference type="RuleBase" id="RU364116"/>
    </source>
</evidence>
<dbReference type="Pfam" id="PF06969">
    <property type="entry name" value="HemN_C"/>
    <property type="match status" value="1"/>
</dbReference>
<evidence type="ECO:0000313" key="12">
    <source>
        <dbReference type="EMBL" id="MFC3978236.1"/>
    </source>
</evidence>
<proteinExistence type="inferred from homology"/>
<dbReference type="SMART" id="SM00729">
    <property type="entry name" value="Elp3"/>
    <property type="match status" value="1"/>
</dbReference>
<dbReference type="SFLD" id="SFLDF00562">
    <property type="entry name" value="HemN-like__clustered_with_heat"/>
    <property type="match status" value="1"/>
</dbReference>
<keyword evidence="7 10" id="KW-0408">Iron</keyword>
<keyword evidence="13" id="KW-1185">Reference proteome</keyword>
<dbReference type="InterPro" id="IPR006638">
    <property type="entry name" value="Elp3/MiaA/NifB-like_rSAM"/>
</dbReference>
<keyword evidence="9 10" id="KW-0143">Chaperone</keyword>
<dbReference type="CDD" id="cd01335">
    <property type="entry name" value="Radical_SAM"/>
    <property type="match status" value="1"/>
</dbReference>
<dbReference type="PROSITE" id="PS51918">
    <property type="entry name" value="RADICAL_SAM"/>
    <property type="match status" value="1"/>
</dbReference>
<comment type="similarity">
    <text evidence="2">Belongs to the anaerobic coproporphyrinogen-III oxidase family. HemW subfamily.</text>
</comment>
<evidence type="ECO:0000256" key="4">
    <source>
        <dbReference type="ARBA" id="ARBA00022617"/>
    </source>
</evidence>
<keyword evidence="5 10" id="KW-0949">S-adenosyl-L-methionine</keyword>
<feature type="domain" description="Radical SAM core" evidence="11">
    <location>
        <begin position="1"/>
        <end position="234"/>
    </location>
</feature>
<evidence type="ECO:0000256" key="1">
    <source>
        <dbReference type="ARBA" id="ARBA00001966"/>
    </source>
</evidence>
<keyword evidence="6 10" id="KW-0479">Metal-binding</keyword>
<dbReference type="NCBIfam" id="TIGR00539">
    <property type="entry name" value="hemN_rel"/>
    <property type="match status" value="1"/>
</dbReference>
<comment type="cofactor">
    <cofactor evidence="1">
        <name>[4Fe-4S] cluster</name>
        <dbReference type="ChEBI" id="CHEBI:49883"/>
    </cofactor>
</comment>
<reference evidence="13" key="1">
    <citation type="journal article" date="2019" name="Int. J. Syst. Evol. Microbiol.">
        <title>The Global Catalogue of Microorganisms (GCM) 10K type strain sequencing project: providing services to taxonomists for standard genome sequencing and annotation.</title>
        <authorList>
            <consortium name="The Broad Institute Genomics Platform"/>
            <consortium name="The Broad Institute Genome Sequencing Center for Infectious Disease"/>
            <person name="Wu L."/>
            <person name="Ma J."/>
        </authorList>
    </citation>
    <scope>NUCLEOTIDE SEQUENCE [LARGE SCALE GENOMIC DNA]</scope>
    <source>
        <strain evidence="13">CECT 8551</strain>
    </source>
</reference>
<dbReference type="InterPro" id="IPR010723">
    <property type="entry name" value="HemN_C"/>
</dbReference>
<evidence type="ECO:0000256" key="6">
    <source>
        <dbReference type="ARBA" id="ARBA00022723"/>
    </source>
</evidence>
<name>A0ABV8ER89_9BACT</name>
<organism evidence="12 13">
    <name type="scientific">Belliella kenyensis</name>
    <dbReference type="NCBI Taxonomy" id="1472724"/>
    <lineage>
        <taxon>Bacteria</taxon>
        <taxon>Pseudomonadati</taxon>
        <taxon>Bacteroidota</taxon>
        <taxon>Cytophagia</taxon>
        <taxon>Cytophagales</taxon>
        <taxon>Cyclobacteriaceae</taxon>
        <taxon>Belliella</taxon>
    </lineage>
</organism>
<comment type="function">
    <text evidence="10">Probably acts as a heme chaperone, transferring heme to an unknown acceptor. Binds one molecule of heme per monomer, possibly covalently. Binds 1 [4Fe-4S] cluster. The cluster is coordinated with 3 cysteines and an exchangeable S-adenosyl-L-methionine.</text>
</comment>
<dbReference type="SFLD" id="SFLDG01082">
    <property type="entry name" value="B12-binding_domain_containing"/>
    <property type="match status" value="1"/>
</dbReference>
<keyword evidence="10" id="KW-0004">4Fe-4S</keyword>
<dbReference type="Pfam" id="PF04055">
    <property type="entry name" value="Radical_SAM"/>
    <property type="match status" value="1"/>
</dbReference>
<dbReference type="PANTHER" id="PTHR13932:SF5">
    <property type="entry name" value="RADICAL S-ADENOSYL METHIONINE DOMAIN-CONTAINING PROTEIN 1, MITOCHONDRIAL"/>
    <property type="match status" value="1"/>
</dbReference>
<evidence type="ECO:0000313" key="13">
    <source>
        <dbReference type="Proteomes" id="UP001595766"/>
    </source>
</evidence>
<comment type="caution">
    <text evidence="12">The sequence shown here is derived from an EMBL/GenBank/DDBJ whole genome shotgun (WGS) entry which is preliminary data.</text>
</comment>
<keyword evidence="8 10" id="KW-0411">Iron-sulfur</keyword>
<dbReference type="InterPro" id="IPR058240">
    <property type="entry name" value="rSAM_sf"/>
</dbReference>
<dbReference type="SUPFAM" id="SSF102114">
    <property type="entry name" value="Radical SAM enzymes"/>
    <property type="match status" value="1"/>
</dbReference>
<keyword evidence="10" id="KW-0963">Cytoplasm</keyword>
<dbReference type="RefSeq" id="WP_241295711.1">
    <property type="nucleotide sequence ID" value="NZ_JAKZGR010000010.1"/>
</dbReference>
<sequence>MAGIYIHIPYCKQACHYCDFHFSTNLSYMDDMVRMINMELIQRVDYLPAGQSIHTIYFGGGTPSLLSTKHLESILGTIAKHYKIDLLELTIETNPDDLKKEKLLALKSIGFDRMSIGIQSFQEEILEFYNRAHTAEESLNAIDLAKEAGFQKLSIDLIYGFPSATHNSWEKDLSQALLLDPGHISSYCLTVEPKTALGTWVEKGKFEPATDEFAAIQFEMMLEKLTASGYIQYEISNFGKEGNFAVHNTNYWKGVPYLGIGPSAHSFDGSNRGANVSSNHAYITAIKSGRGAFAVEEMNEEDLLNEYILTGLRTIWGVDLRLLMLKYKVDLLSLKKDMVDQLEREGMIHIESQALTLTKKGRLLADSIASALFI</sequence>